<reference evidence="1 2" key="2">
    <citation type="submission" date="2017-10" db="EMBL/GenBank/DDBJ databases">
        <title>Extensive intraspecific genome diversity in a model arbuscular mycorrhizal fungus.</title>
        <authorList>
            <person name="Chen E.C.H."/>
            <person name="Morin E."/>
            <person name="Baudet D."/>
            <person name="Noel J."/>
            <person name="Ndikumana S."/>
            <person name="Charron P."/>
            <person name="St-Onge C."/>
            <person name="Giorgi J."/>
            <person name="Grigoriev I.V."/>
            <person name="Roux C."/>
            <person name="Martin F.M."/>
            <person name="Corradi N."/>
        </authorList>
    </citation>
    <scope>NUCLEOTIDE SEQUENCE [LARGE SCALE GENOMIC DNA]</scope>
    <source>
        <strain evidence="1 2">C2</strain>
    </source>
</reference>
<dbReference type="Proteomes" id="UP000233469">
    <property type="component" value="Unassembled WGS sequence"/>
</dbReference>
<sequence>MTDHDRPLPSLILREELEHVKLANALWDNPDVLKSIYKENSKKHDRDTDEEDLVEKERHLALKERELTIKEREVKIQALELSNFEKEKELGL</sequence>
<dbReference type="AlphaFoldDB" id="A0A2N1M1V8"/>
<protein>
    <submittedName>
        <fullName evidence="1">Uncharacterized protein</fullName>
    </submittedName>
</protein>
<name>A0A2N1M1V8_9GLOM</name>
<dbReference type="VEuPathDB" id="FungiDB:RhiirA1_477818"/>
<dbReference type="VEuPathDB" id="FungiDB:RhiirFUN_008268"/>
<evidence type="ECO:0000313" key="2">
    <source>
        <dbReference type="Proteomes" id="UP000233469"/>
    </source>
</evidence>
<accession>A0A2N1M1V8</accession>
<comment type="caution">
    <text evidence="1">The sequence shown here is derived from an EMBL/GenBank/DDBJ whole genome shotgun (WGS) entry which is preliminary data.</text>
</comment>
<gene>
    <name evidence="1" type="ORF">RhiirC2_801871</name>
</gene>
<reference evidence="1 2" key="1">
    <citation type="submission" date="2016-04" db="EMBL/GenBank/DDBJ databases">
        <title>Genome analyses suggest a sexual origin of heterokaryosis in a supposedly ancient asexual fungus.</title>
        <authorList>
            <person name="Ropars J."/>
            <person name="Sedzielewska K."/>
            <person name="Noel J."/>
            <person name="Charron P."/>
            <person name="Farinelli L."/>
            <person name="Marton T."/>
            <person name="Kruger M."/>
            <person name="Pelin A."/>
            <person name="Brachmann A."/>
            <person name="Corradi N."/>
        </authorList>
    </citation>
    <scope>NUCLEOTIDE SEQUENCE [LARGE SCALE GENOMIC DNA]</scope>
    <source>
        <strain evidence="1 2">C2</strain>
    </source>
</reference>
<evidence type="ECO:0000313" key="1">
    <source>
        <dbReference type="EMBL" id="PKK55644.1"/>
    </source>
</evidence>
<dbReference type="EMBL" id="LLXL01007148">
    <property type="protein sequence ID" value="PKK55644.1"/>
    <property type="molecule type" value="Genomic_DNA"/>
</dbReference>
<proteinExistence type="predicted"/>
<organism evidence="1 2">
    <name type="scientific">Rhizophagus irregularis</name>
    <dbReference type="NCBI Taxonomy" id="588596"/>
    <lineage>
        <taxon>Eukaryota</taxon>
        <taxon>Fungi</taxon>
        <taxon>Fungi incertae sedis</taxon>
        <taxon>Mucoromycota</taxon>
        <taxon>Glomeromycotina</taxon>
        <taxon>Glomeromycetes</taxon>
        <taxon>Glomerales</taxon>
        <taxon>Glomeraceae</taxon>
        <taxon>Rhizophagus</taxon>
    </lineage>
</organism>